<comment type="caution">
    <text evidence="4">The sequence shown here is derived from an EMBL/GenBank/DDBJ whole genome shotgun (WGS) entry which is preliminary data.</text>
</comment>
<dbReference type="PANTHER" id="PTHR46605">
    <property type="entry name" value="TUMOR NECROSIS FACTOR RECEPTOR"/>
    <property type="match status" value="1"/>
</dbReference>
<dbReference type="SMART" id="SM00208">
    <property type="entry name" value="TNFR"/>
    <property type="match status" value="1"/>
</dbReference>
<dbReference type="GO" id="GO:0005035">
    <property type="term" value="F:death receptor activity"/>
    <property type="evidence" value="ECO:0007669"/>
    <property type="project" value="TreeGrafter"/>
</dbReference>
<accession>A0A3M6UPG6</accession>
<dbReference type="InterPro" id="IPR011029">
    <property type="entry name" value="DEATH-like_dom_sf"/>
</dbReference>
<dbReference type="OrthoDB" id="5979063at2759"/>
<evidence type="ECO:0000259" key="3">
    <source>
        <dbReference type="PROSITE" id="PS50050"/>
    </source>
</evidence>
<feature type="domain" description="TNFR-Cys" evidence="3">
    <location>
        <begin position="8"/>
        <end position="47"/>
    </location>
</feature>
<feature type="disulfide bond" evidence="1">
    <location>
        <begin position="26"/>
        <end position="39"/>
    </location>
</feature>
<dbReference type="PROSITE" id="PS50050">
    <property type="entry name" value="TNFR_NGFR_2"/>
    <property type="match status" value="1"/>
</dbReference>
<dbReference type="STRING" id="46731.A0A3M6UPG6"/>
<dbReference type="Gene3D" id="2.10.50.10">
    <property type="entry name" value="Tumor Necrosis Factor Receptor, subunit A, domain 2"/>
    <property type="match status" value="1"/>
</dbReference>
<dbReference type="InterPro" id="IPR009030">
    <property type="entry name" value="Growth_fac_rcpt_cys_sf"/>
</dbReference>
<sequence length="730" mass="81897">MSEISCKVCPSGTFSAELDSSPCKNCQQCAPHEIASASCTRVSDTSCNKTCDKGYFFVEVSHSCQQCSYCCFDKKDEPQPECIKHGFNATGQYCSIRLDKTCTPVHPTTRTTLPAIVTRITQYHDKSAPPATSGKVPGDTTKSSTQNTATIVLGVLASIFAAALIVGFLCWIIRRKIQRRKRGIDYGNNSEALKDTSYASKGPTLSNSSTVVPLPSPIVKALQINSGYAPSSSEDDEVDDLRNPKDELRKKRILKRQISKEAGELKCLRDVDLNIQEKVGNLLTKKKKGTPTWIQLANEYTMEDHHIDSMQHSQETAGKAVIEFLATSNPKLTVYDFCKKLKEKDIRRLDIVQVLSAHLSAPISCGNDYRTIYTTHTLYLTKSSNKIAAIFLNHVTSIYDMAEEALGSTGPKANFHRLTRLLMRGGVNLFRETFDSIHSPADLPLRLADPAIQVQLRGARLTQPERAFLYPSPGMYGKSNDFDITLIFKLLRTICNLTPPPGPRGWDDLPNGSDHTLVADLVRIKYYRNEIHGHRHSMEISDTEFLRLWKEISEALLRIAANISPAKRDEWKKCIDDLLGKPLTPDEEICIKELETWYMQDLETKNEVVQLKEKAEFLTTLVLELKCLTNVDSNIQEKVGNLLTKKKPGIRTWKQLAVKYAMEDHLIVSLENSQETAGREVIEFLAKSYPKLTVYEVCKELKEKDIRRLDIVEVLLAHLSVPISGGDVRL</sequence>
<dbReference type="PANTHER" id="PTHR46605:SF2">
    <property type="entry name" value="TNFR-CYS DOMAIN-CONTAINING PROTEIN"/>
    <property type="match status" value="1"/>
</dbReference>
<evidence type="ECO:0000256" key="1">
    <source>
        <dbReference type="PROSITE-ProRule" id="PRU00206"/>
    </source>
</evidence>
<proteinExistence type="predicted"/>
<evidence type="ECO:0000256" key="2">
    <source>
        <dbReference type="SAM" id="Phobius"/>
    </source>
</evidence>
<evidence type="ECO:0000313" key="5">
    <source>
        <dbReference type="Proteomes" id="UP000275408"/>
    </source>
</evidence>
<dbReference type="GO" id="GO:0048406">
    <property type="term" value="F:nerve growth factor binding"/>
    <property type="evidence" value="ECO:0007669"/>
    <property type="project" value="TreeGrafter"/>
</dbReference>
<feature type="transmembrane region" description="Helical" evidence="2">
    <location>
        <begin position="151"/>
        <end position="173"/>
    </location>
</feature>
<dbReference type="SUPFAM" id="SSF57184">
    <property type="entry name" value="Growth factor receptor domain"/>
    <property type="match status" value="1"/>
</dbReference>
<dbReference type="Gene3D" id="1.10.533.10">
    <property type="entry name" value="Death Domain, Fas"/>
    <property type="match status" value="2"/>
</dbReference>
<name>A0A3M6UPG6_POCDA</name>
<reference evidence="4 5" key="1">
    <citation type="journal article" date="2018" name="Sci. Rep.">
        <title>Comparative analysis of the Pocillopora damicornis genome highlights role of immune system in coral evolution.</title>
        <authorList>
            <person name="Cunning R."/>
            <person name="Bay R.A."/>
            <person name="Gillette P."/>
            <person name="Baker A.C."/>
            <person name="Traylor-Knowles N."/>
        </authorList>
    </citation>
    <scope>NUCLEOTIDE SEQUENCE [LARGE SCALE GENOMIC DNA]</scope>
    <source>
        <strain evidence="4">RSMAS</strain>
        <tissue evidence="4">Whole animal</tissue>
    </source>
</reference>
<protein>
    <recommendedName>
        <fullName evidence="3">TNFR-Cys domain-containing protein</fullName>
    </recommendedName>
</protein>
<evidence type="ECO:0000313" key="4">
    <source>
        <dbReference type="EMBL" id="RMX55593.1"/>
    </source>
</evidence>
<feature type="repeat" description="TNFR-Cys" evidence="1">
    <location>
        <begin position="8"/>
        <end position="47"/>
    </location>
</feature>
<dbReference type="GO" id="GO:0009986">
    <property type="term" value="C:cell surface"/>
    <property type="evidence" value="ECO:0007669"/>
    <property type="project" value="TreeGrafter"/>
</dbReference>
<dbReference type="AlphaFoldDB" id="A0A3M6UPG6"/>
<dbReference type="EMBL" id="RCHS01001028">
    <property type="protein sequence ID" value="RMX55593.1"/>
    <property type="molecule type" value="Genomic_DNA"/>
</dbReference>
<comment type="caution">
    <text evidence="1">Lacks conserved residue(s) required for the propagation of feature annotation.</text>
</comment>
<keyword evidence="5" id="KW-1185">Reference proteome</keyword>
<keyword evidence="1" id="KW-1015">Disulfide bond</keyword>
<organism evidence="4 5">
    <name type="scientific">Pocillopora damicornis</name>
    <name type="common">Cauliflower coral</name>
    <name type="synonym">Millepora damicornis</name>
    <dbReference type="NCBI Taxonomy" id="46731"/>
    <lineage>
        <taxon>Eukaryota</taxon>
        <taxon>Metazoa</taxon>
        <taxon>Cnidaria</taxon>
        <taxon>Anthozoa</taxon>
        <taxon>Hexacorallia</taxon>
        <taxon>Scleractinia</taxon>
        <taxon>Astrocoeniina</taxon>
        <taxon>Pocilloporidae</taxon>
        <taxon>Pocillopora</taxon>
    </lineage>
</organism>
<dbReference type="GO" id="GO:0007266">
    <property type="term" value="P:Rho protein signal transduction"/>
    <property type="evidence" value="ECO:0007669"/>
    <property type="project" value="TreeGrafter"/>
</dbReference>
<dbReference type="PROSITE" id="PS00652">
    <property type="entry name" value="TNFR_NGFR_1"/>
    <property type="match status" value="1"/>
</dbReference>
<feature type="disulfide bond" evidence="1">
    <location>
        <begin position="29"/>
        <end position="47"/>
    </location>
</feature>
<dbReference type="Pfam" id="PF18738">
    <property type="entry name" value="HEPN_DZIP3"/>
    <property type="match status" value="1"/>
</dbReference>
<dbReference type="InterPro" id="IPR001368">
    <property type="entry name" value="TNFR/NGFR_Cys_rich_reg"/>
</dbReference>
<gene>
    <name evidence="4" type="ORF">pdam_00001755</name>
</gene>
<dbReference type="Proteomes" id="UP000275408">
    <property type="component" value="Unassembled WGS sequence"/>
</dbReference>
<keyword evidence="2" id="KW-0812">Transmembrane</keyword>
<dbReference type="GO" id="GO:0005886">
    <property type="term" value="C:plasma membrane"/>
    <property type="evidence" value="ECO:0007669"/>
    <property type="project" value="TreeGrafter"/>
</dbReference>
<dbReference type="InterPro" id="IPR052302">
    <property type="entry name" value="Neurotrophin_rcpt-DD"/>
</dbReference>
<dbReference type="InterPro" id="IPR041249">
    <property type="entry name" value="HEPN_DZIP3"/>
</dbReference>
<keyword evidence="2" id="KW-1133">Transmembrane helix</keyword>
<keyword evidence="2" id="KW-0472">Membrane</keyword>
<dbReference type="GO" id="GO:0015026">
    <property type="term" value="F:coreceptor activity"/>
    <property type="evidence" value="ECO:0007669"/>
    <property type="project" value="TreeGrafter"/>
</dbReference>